<feature type="domain" description="Helix-turn-helix" evidence="2">
    <location>
        <begin position="41"/>
        <end position="89"/>
    </location>
</feature>
<dbReference type="Proteomes" id="UP000199039">
    <property type="component" value="Unassembled WGS sequence"/>
</dbReference>
<evidence type="ECO:0000313" key="4">
    <source>
        <dbReference type="Proteomes" id="UP000199039"/>
    </source>
</evidence>
<dbReference type="STRING" id="1814289.SAMN05216410_3010"/>
<dbReference type="InterPro" id="IPR041657">
    <property type="entry name" value="HTH_17"/>
</dbReference>
<organism evidence="3 4">
    <name type="scientific">Sanguibacter gelidistatuariae</name>
    <dbReference type="NCBI Taxonomy" id="1814289"/>
    <lineage>
        <taxon>Bacteria</taxon>
        <taxon>Bacillati</taxon>
        <taxon>Actinomycetota</taxon>
        <taxon>Actinomycetes</taxon>
        <taxon>Micrococcales</taxon>
        <taxon>Sanguibacteraceae</taxon>
        <taxon>Sanguibacter</taxon>
    </lineage>
</organism>
<proteinExistence type="predicted"/>
<dbReference type="NCBIfam" id="TIGR01764">
    <property type="entry name" value="excise"/>
    <property type="match status" value="1"/>
</dbReference>
<keyword evidence="4" id="KW-1185">Reference proteome</keyword>
<reference evidence="3 4" key="1">
    <citation type="submission" date="2016-09" db="EMBL/GenBank/DDBJ databases">
        <authorList>
            <person name="Capua I."/>
            <person name="De Benedictis P."/>
            <person name="Joannis T."/>
            <person name="Lombin L.H."/>
            <person name="Cattoli G."/>
        </authorList>
    </citation>
    <scope>NUCLEOTIDE SEQUENCE [LARGE SCALE GENOMIC DNA]</scope>
    <source>
        <strain evidence="3 4">ISLP-3</strain>
    </source>
</reference>
<evidence type="ECO:0000313" key="3">
    <source>
        <dbReference type="EMBL" id="SDD23535.1"/>
    </source>
</evidence>
<evidence type="ECO:0000256" key="1">
    <source>
        <dbReference type="SAM" id="MobiDB-lite"/>
    </source>
</evidence>
<dbReference type="Pfam" id="PF12728">
    <property type="entry name" value="HTH_17"/>
    <property type="match status" value="1"/>
</dbReference>
<accession>A0A1G6T596</accession>
<dbReference type="RefSeq" id="WP_093184547.1">
    <property type="nucleotide sequence ID" value="NZ_FMYH01000006.1"/>
</dbReference>
<gene>
    <name evidence="3" type="ORF">SAMN05216410_3010</name>
</gene>
<dbReference type="InterPro" id="IPR010093">
    <property type="entry name" value="SinI_DNA-bd"/>
</dbReference>
<dbReference type="GO" id="GO:0003677">
    <property type="term" value="F:DNA binding"/>
    <property type="evidence" value="ECO:0007669"/>
    <property type="project" value="InterPro"/>
</dbReference>
<feature type="region of interest" description="Disordered" evidence="1">
    <location>
        <begin position="1"/>
        <end position="24"/>
    </location>
</feature>
<evidence type="ECO:0000259" key="2">
    <source>
        <dbReference type="Pfam" id="PF12728"/>
    </source>
</evidence>
<sequence length="95" mass="10508">MITSKSTLRLVTPETAPRAPRPAHRGAEIVTINIQPDDQVLLTVPEAARRLGISRALLYQMIATGEIESVHVHTLRKITPEALTKFVESLRGQDD</sequence>
<protein>
    <submittedName>
        <fullName evidence="3">DNA binding domain-containing protein, excisionase family</fullName>
    </submittedName>
</protein>
<dbReference type="AlphaFoldDB" id="A0A1G6T596"/>
<dbReference type="OrthoDB" id="1093249at2"/>
<name>A0A1G6T596_9MICO</name>
<dbReference type="EMBL" id="FMYH01000006">
    <property type="protein sequence ID" value="SDD23535.1"/>
    <property type="molecule type" value="Genomic_DNA"/>
</dbReference>